<dbReference type="VEuPathDB" id="ToxoDB:ETH2_1466300"/>
<dbReference type="OrthoDB" id="348496at2759"/>
<feature type="region of interest" description="Disordered" evidence="1">
    <location>
        <begin position="97"/>
        <end position="194"/>
    </location>
</feature>
<feature type="region of interest" description="Disordered" evidence="1">
    <location>
        <begin position="253"/>
        <end position="287"/>
    </location>
</feature>
<evidence type="ECO:0000256" key="1">
    <source>
        <dbReference type="SAM" id="MobiDB-lite"/>
    </source>
</evidence>
<dbReference type="AlphaFoldDB" id="U6L5Q2"/>
<dbReference type="RefSeq" id="XP_013233875.1">
    <property type="nucleotide sequence ID" value="XM_013378421.1"/>
</dbReference>
<proteinExistence type="predicted"/>
<reference evidence="2" key="2">
    <citation type="submission" date="2013-10" db="EMBL/GenBank/DDBJ databases">
        <authorList>
            <person name="Aslett M."/>
        </authorList>
    </citation>
    <scope>NUCLEOTIDE SEQUENCE [LARGE SCALE GENOMIC DNA]</scope>
    <source>
        <strain evidence="2">Houghton</strain>
    </source>
</reference>
<evidence type="ECO:0000313" key="3">
    <source>
        <dbReference type="Proteomes" id="UP000030747"/>
    </source>
</evidence>
<feature type="compositionally biased region" description="Low complexity" evidence="1">
    <location>
        <begin position="307"/>
        <end position="319"/>
    </location>
</feature>
<sequence>MQALNVGVGENEPVFTVLFENEKANSAALQQYADKIVSSGVQSRRGLVHKSSRGRSGAAFLASAAALVVLIFLCTRGQKRWDQLAAYGRQLSEDDDSRPVAKRSWCSDSGGEADISSDDDTTEMPPMLEPLAKRARAEAESDGSRELSNVDAGVQQAARPSSKGAIGSTGATARRRLRRRVRRRPSASKSKDGQWSAYELQAAAGLLKLWPASSSIAESPGAPQLCCPESRTSLPVRLSTRELQAVSALHQLGELTGSEGATGEKHDEQVELEDEPQPSTSAAAQGVEVDEQQRLLDSVVQDLLSTVTPSSAGGSTSAGQEDPTTHPFCRLPSVDRSEIVRRFDPDRVFLPPQVTDKPFRQFLIAHDLLVKPRLSPKELLYLTRAAENLAAYAVSFQNFSIRDLHANVAARHLGLRFLVFDILVSTLELLDQKPEGAWWKRLTAAVPHDYPPSPILHSLTATRLFNLVLCHMLTTSLETLKSGSRPACSRILGLKRFLFCFKQSPPRFRTASFDAWRNDDKGFSEGFKGPP</sequence>
<accession>U6L5Q2</accession>
<organism evidence="2 3">
    <name type="scientific">Eimeria tenella</name>
    <name type="common">Coccidian parasite</name>
    <dbReference type="NCBI Taxonomy" id="5802"/>
    <lineage>
        <taxon>Eukaryota</taxon>
        <taxon>Sar</taxon>
        <taxon>Alveolata</taxon>
        <taxon>Apicomplexa</taxon>
        <taxon>Conoidasida</taxon>
        <taxon>Coccidia</taxon>
        <taxon>Eucoccidiorida</taxon>
        <taxon>Eimeriorina</taxon>
        <taxon>Eimeriidae</taxon>
        <taxon>Eimeria</taxon>
    </lineage>
</organism>
<reference evidence="2" key="1">
    <citation type="submission" date="2013-10" db="EMBL/GenBank/DDBJ databases">
        <title>Genomic analysis of the causative agents of coccidiosis in chickens.</title>
        <authorList>
            <person name="Reid A.J."/>
            <person name="Blake D."/>
            <person name="Billington K."/>
            <person name="Browne H."/>
            <person name="Dunn M."/>
            <person name="Hung S."/>
            <person name="Kawahara F."/>
            <person name="Miranda-Saavedra D."/>
            <person name="Mourier T."/>
            <person name="Nagra H."/>
            <person name="Otto T.D."/>
            <person name="Rawlings N."/>
            <person name="Sanchez A."/>
            <person name="Sanders M."/>
            <person name="Subramaniam C."/>
            <person name="Tay Y."/>
            <person name="Dear P."/>
            <person name="Doerig C."/>
            <person name="Gruber A."/>
            <person name="Parkinson J."/>
            <person name="Shirley M."/>
            <person name="Wan K.L."/>
            <person name="Berriman M."/>
            <person name="Tomley F."/>
            <person name="Pain A."/>
        </authorList>
    </citation>
    <scope>NUCLEOTIDE SEQUENCE [LARGE SCALE GENOMIC DNA]</scope>
    <source>
        <strain evidence="2">Houghton</strain>
    </source>
</reference>
<dbReference type="EMBL" id="HG675752">
    <property type="protein sequence ID" value="CDJ43125.1"/>
    <property type="molecule type" value="Genomic_DNA"/>
</dbReference>
<dbReference type="GeneID" id="25254286"/>
<keyword evidence="3" id="KW-1185">Reference proteome</keyword>
<protein>
    <submittedName>
        <fullName evidence="2">Uncharacterized protein</fullName>
    </submittedName>
</protein>
<name>U6L5Q2_EIMTE</name>
<feature type="compositionally biased region" description="Basic residues" evidence="1">
    <location>
        <begin position="173"/>
        <end position="186"/>
    </location>
</feature>
<dbReference type="VEuPathDB" id="ToxoDB:ETH_00025950"/>
<dbReference type="Proteomes" id="UP000030747">
    <property type="component" value="Unassembled WGS sequence"/>
</dbReference>
<feature type="region of interest" description="Disordered" evidence="1">
    <location>
        <begin position="307"/>
        <end position="330"/>
    </location>
</feature>
<gene>
    <name evidence="2" type="ORF">ETH_00025950</name>
</gene>
<feature type="compositionally biased region" description="Basic and acidic residues" evidence="1">
    <location>
        <begin position="131"/>
        <end position="145"/>
    </location>
</feature>
<evidence type="ECO:0000313" key="2">
    <source>
        <dbReference type="EMBL" id="CDJ43125.1"/>
    </source>
</evidence>